<evidence type="ECO:0000259" key="16">
    <source>
        <dbReference type="SMART" id="SM00484"/>
    </source>
</evidence>
<feature type="domain" description="XPG-I" evidence="16">
    <location>
        <begin position="146"/>
        <end position="214"/>
    </location>
</feature>
<evidence type="ECO:0000313" key="18">
    <source>
        <dbReference type="EnsemblMetazoa" id="Aqu2.1.34829_001"/>
    </source>
</evidence>
<dbReference type="Pfam" id="PF00752">
    <property type="entry name" value="XPG_N"/>
    <property type="match status" value="1"/>
</dbReference>
<dbReference type="SUPFAM" id="SSF47807">
    <property type="entry name" value="5' to 3' exonuclease, C-terminal subdomain"/>
    <property type="match status" value="1"/>
</dbReference>
<reference evidence="18" key="2">
    <citation type="submission" date="2017-05" db="UniProtKB">
        <authorList>
            <consortium name="EnsemblMetazoa"/>
        </authorList>
    </citation>
    <scope>IDENTIFICATION</scope>
</reference>
<dbReference type="GO" id="GO:0017108">
    <property type="term" value="F:5'-flap endonuclease activity"/>
    <property type="evidence" value="ECO:0007669"/>
    <property type="project" value="TreeGrafter"/>
</dbReference>
<feature type="region of interest" description="Disordered" evidence="15">
    <location>
        <begin position="621"/>
        <end position="640"/>
    </location>
</feature>
<accession>A0A1X7V4T2</accession>
<keyword evidence="6 14" id="KW-0227">DNA damage</keyword>
<dbReference type="CDD" id="cd09857">
    <property type="entry name" value="PIN_EXO1"/>
    <property type="match status" value="1"/>
</dbReference>
<protein>
    <recommendedName>
        <fullName evidence="3 14">Exonuclease 1</fullName>
        <ecNumber evidence="14">3.1.-.-</ecNumber>
    </recommendedName>
</protein>
<dbReference type="GO" id="GO:0006310">
    <property type="term" value="P:DNA recombination"/>
    <property type="evidence" value="ECO:0007669"/>
    <property type="project" value="TreeGrafter"/>
</dbReference>
<dbReference type="PROSITE" id="PS50005">
    <property type="entry name" value="TPR"/>
    <property type="match status" value="1"/>
</dbReference>
<evidence type="ECO:0000256" key="6">
    <source>
        <dbReference type="ARBA" id="ARBA00022763"/>
    </source>
</evidence>
<dbReference type="eggNOG" id="KOG2518">
    <property type="taxonomic scope" value="Eukaryota"/>
</dbReference>
<evidence type="ECO:0000256" key="9">
    <source>
        <dbReference type="ARBA" id="ARBA00022842"/>
    </source>
</evidence>
<dbReference type="CDD" id="cd09901">
    <property type="entry name" value="H3TH_FEN1-like"/>
    <property type="match status" value="1"/>
</dbReference>
<keyword evidence="10 14" id="KW-0267">Excision nuclease</keyword>
<dbReference type="STRING" id="400682.A0A1X7V4T2"/>
<dbReference type="Pfam" id="PF00867">
    <property type="entry name" value="XPG_I"/>
    <property type="match status" value="1"/>
</dbReference>
<evidence type="ECO:0000256" key="10">
    <source>
        <dbReference type="ARBA" id="ARBA00022881"/>
    </source>
</evidence>
<feature type="region of interest" description="Disordered" evidence="15">
    <location>
        <begin position="471"/>
        <end position="531"/>
    </location>
</feature>
<dbReference type="EC" id="3.1.-.-" evidence="14"/>
<dbReference type="EnsemblMetazoa" id="Aqu2.1.34829_001">
    <property type="protein sequence ID" value="Aqu2.1.34829_001"/>
    <property type="gene ID" value="Aqu2.1.34829"/>
</dbReference>
<dbReference type="AlphaFoldDB" id="A0A1X7V4T2"/>
<dbReference type="KEGG" id="aqu:100634853"/>
<keyword evidence="13" id="KW-0802">TPR repeat</keyword>
<keyword evidence="5 14" id="KW-0479">Metal-binding</keyword>
<dbReference type="SMART" id="SM00484">
    <property type="entry name" value="XPGI"/>
    <property type="match status" value="1"/>
</dbReference>
<evidence type="ECO:0000256" key="14">
    <source>
        <dbReference type="RuleBase" id="RU910737"/>
    </source>
</evidence>
<dbReference type="SUPFAM" id="SSF88723">
    <property type="entry name" value="PIN domain-like"/>
    <property type="match status" value="1"/>
</dbReference>
<evidence type="ECO:0000256" key="3">
    <source>
        <dbReference type="ARBA" id="ARBA00020324"/>
    </source>
</evidence>
<evidence type="ECO:0000256" key="13">
    <source>
        <dbReference type="PROSITE-ProRule" id="PRU00339"/>
    </source>
</evidence>
<evidence type="ECO:0000256" key="15">
    <source>
        <dbReference type="SAM" id="MobiDB-lite"/>
    </source>
</evidence>
<dbReference type="InterPro" id="IPR006085">
    <property type="entry name" value="XPG_DNA_repair_N"/>
</dbReference>
<feature type="domain" description="XPG N-terminal" evidence="17">
    <location>
        <begin position="1"/>
        <end position="103"/>
    </location>
</feature>
<dbReference type="InterPro" id="IPR006084">
    <property type="entry name" value="XPG/Rad2"/>
</dbReference>
<dbReference type="PRINTS" id="PR00853">
    <property type="entry name" value="XPGRADSUPER"/>
</dbReference>
<keyword evidence="12 14" id="KW-0539">Nucleus</keyword>
<dbReference type="InterPro" id="IPR006086">
    <property type="entry name" value="XPG-I_dom"/>
</dbReference>
<keyword evidence="14" id="KW-0238">DNA-binding</keyword>
<evidence type="ECO:0000256" key="5">
    <source>
        <dbReference type="ARBA" id="ARBA00022723"/>
    </source>
</evidence>
<dbReference type="OrthoDB" id="26491at2759"/>
<reference evidence="19" key="1">
    <citation type="journal article" date="2010" name="Nature">
        <title>The Amphimedon queenslandica genome and the evolution of animal complexity.</title>
        <authorList>
            <person name="Srivastava M."/>
            <person name="Simakov O."/>
            <person name="Chapman J."/>
            <person name="Fahey B."/>
            <person name="Gauthier M.E."/>
            <person name="Mitros T."/>
            <person name="Richards G.S."/>
            <person name="Conaco C."/>
            <person name="Dacre M."/>
            <person name="Hellsten U."/>
            <person name="Larroux C."/>
            <person name="Putnam N.H."/>
            <person name="Stanke M."/>
            <person name="Adamska M."/>
            <person name="Darling A."/>
            <person name="Degnan S.M."/>
            <person name="Oakley T.H."/>
            <person name="Plachetzki D.C."/>
            <person name="Zhai Y."/>
            <person name="Adamski M."/>
            <person name="Calcino A."/>
            <person name="Cummins S.F."/>
            <person name="Goodstein D.M."/>
            <person name="Harris C."/>
            <person name="Jackson D.J."/>
            <person name="Leys S.P."/>
            <person name="Shu S."/>
            <person name="Woodcroft B.J."/>
            <person name="Vervoort M."/>
            <person name="Kosik K.S."/>
            <person name="Manning G."/>
            <person name="Degnan B.M."/>
            <person name="Rokhsar D.S."/>
        </authorList>
    </citation>
    <scope>NUCLEOTIDE SEQUENCE [LARGE SCALE GENOMIC DNA]</scope>
</reference>
<dbReference type="EnsemblMetazoa" id="XM_019995212.1">
    <property type="protein sequence ID" value="XP_019850771.1"/>
    <property type="gene ID" value="LOC100634853"/>
</dbReference>
<comment type="cofactor">
    <cofactor evidence="14">
        <name>Mg(2+)</name>
        <dbReference type="ChEBI" id="CHEBI:18420"/>
    </cofactor>
    <text evidence="14">Binds 2 magnesium ions per subunit. They probably participate in the reaction catalyzed by the enzyme. May bind an additional third magnesium ion after substrate binding.</text>
</comment>
<comment type="similarity">
    <text evidence="2 14">Belongs to the XPG/RAD2 endonuclease family. EXO1 subfamily.</text>
</comment>
<keyword evidence="14" id="KW-0269">Exonuclease</keyword>
<evidence type="ECO:0000256" key="8">
    <source>
        <dbReference type="ARBA" id="ARBA00022801"/>
    </source>
</evidence>
<organism evidence="18">
    <name type="scientific">Amphimedon queenslandica</name>
    <name type="common">Sponge</name>
    <dbReference type="NCBI Taxonomy" id="400682"/>
    <lineage>
        <taxon>Eukaryota</taxon>
        <taxon>Metazoa</taxon>
        <taxon>Porifera</taxon>
        <taxon>Demospongiae</taxon>
        <taxon>Heteroscleromorpha</taxon>
        <taxon>Haplosclerida</taxon>
        <taxon>Niphatidae</taxon>
        <taxon>Amphimedon</taxon>
    </lineage>
</organism>
<dbReference type="SMART" id="SM00279">
    <property type="entry name" value="HhH2"/>
    <property type="match status" value="1"/>
</dbReference>
<keyword evidence="11 14" id="KW-0234">DNA repair</keyword>
<proteinExistence type="inferred from homology"/>
<keyword evidence="8 14" id="KW-0378">Hydrolase</keyword>
<comment type="subcellular location">
    <subcellularLocation>
        <location evidence="1 14">Nucleus</location>
    </subcellularLocation>
</comment>
<evidence type="ECO:0000256" key="7">
    <source>
        <dbReference type="ARBA" id="ARBA00022769"/>
    </source>
</evidence>
<keyword evidence="19" id="KW-1185">Reference proteome</keyword>
<dbReference type="Proteomes" id="UP000007879">
    <property type="component" value="Unassembled WGS sequence"/>
</dbReference>
<evidence type="ECO:0000256" key="1">
    <source>
        <dbReference type="ARBA" id="ARBA00004123"/>
    </source>
</evidence>
<feature type="compositionally biased region" description="Polar residues" evidence="15">
    <location>
        <begin position="471"/>
        <end position="484"/>
    </location>
</feature>
<evidence type="ECO:0000256" key="12">
    <source>
        <dbReference type="ARBA" id="ARBA00023242"/>
    </source>
</evidence>
<dbReference type="GO" id="GO:0003677">
    <property type="term" value="F:DNA binding"/>
    <property type="evidence" value="ECO:0007669"/>
    <property type="project" value="UniProtKB-UniRule"/>
</dbReference>
<feature type="repeat" description="TPR" evidence="13">
    <location>
        <begin position="100"/>
        <end position="133"/>
    </location>
</feature>
<dbReference type="InterPro" id="IPR019734">
    <property type="entry name" value="TPR_rpt"/>
</dbReference>
<keyword evidence="7 14" id="KW-0228">DNA excision</keyword>
<dbReference type="PANTHER" id="PTHR11081:SF8">
    <property type="entry name" value="EXONUCLEASE 1"/>
    <property type="match status" value="1"/>
</dbReference>
<dbReference type="GO" id="GO:0046872">
    <property type="term" value="F:metal ion binding"/>
    <property type="evidence" value="ECO:0007669"/>
    <property type="project" value="UniProtKB-UniRule"/>
</dbReference>
<name>A0A1X7V4T2_AMPQE</name>
<evidence type="ECO:0000256" key="2">
    <source>
        <dbReference type="ARBA" id="ARBA00010563"/>
    </source>
</evidence>
<gene>
    <name evidence="18" type="primary">100634853</name>
</gene>
<dbReference type="InterPro" id="IPR036279">
    <property type="entry name" value="5-3_exonuclease_C_sf"/>
</dbReference>
<dbReference type="SMART" id="SM00485">
    <property type="entry name" value="XPGN"/>
    <property type="match status" value="1"/>
</dbReference>
<dbReference type="Gene3D" id="3.40.50.1010">
    <property type="entry name" value="5'-nuclease"/>
    <property type="match status" value="1"/>
</dbReference>
<evidence type="ECO:0000256" key="4">
    <source>
        <dbReference type="ARBA" id="ARBA00022722"/>
    </source>
</evidence>
<feature type="compositionally biased region" description="Basic and acidic residues" evidence="15">
    <location>
        <begin position="496"/>
        <end position="507"/>
    </location>
</feature>
<keyword evidence="9 14" id="KW-0460">Magnesium</keyword>
<dbReference type="FunFam" id="1.10.150.20:FF:000011">
    <property type="entry name" value="exonuclease 1"/>
    <property type="match status" value="1"/>
</dbReference>
<dbReference type="GO" id="GO:0005634">
    <property type="term" value="C:nucleus"/>
    <property type="evidence" value="ECO:0007669"/>
    <property type="project" value="UniProtKB-SubCell"/>
</dbReference>
<keyword evidence="4 14" id="KW-0540">Nuclease</keyword>
<sequence>MGIKNLLPFLQGAQRDVHLASFRGKTAAVDAYCWLHRGAYSCPFELQLAKKEKIQNLPLLNFCMKRVNLLRQYDINPILVFDGANLPMKHDTEKERKERRDSYRKQGKALLKEGKEAEARECFQRCVEISPEIASAFINLLYKEKVEVIVAPYEADAQLAYLVKEGLADFVITEDSDLLAFGVSQVFFKMNDTGHGKLMELRDIAKGNPSLKGFTPDSFRHLCILCGCDYLPSVHGIGPVTAAKLMKKCNKDPYKVIRYLKSGSKHKVPPGYEEHFRQADQAFLYQLVFDPRSQSQVRLNTPPPDVEKLEYAGIFNSPSKQVGLARGNINPLTLEEMDQHSPKCKKGAAFTSLQRHSSWSGSVLSRSGSISRQTTLLPVSQEAKKDFKKCRTLKRASPDEDDALSMDDLKLLYSEKMNNSQSEEEVRGTVQVSSRNVFSKVTVKSKYFASSTSNVDSLSCLDALAQNETQNIVNEKEPSSSSVDSGLGNELDENEKENIESDNHEIESDSSQDDEKDINISDDNDDKEEINDIRTFAVDEVSEILTSDEGLNSKSQHSKRKLFTSETIETKRPKLSASTSIDVPDTPTDTEDCFIVKSSPSTLKCKASPLPFRLGLSRKATPNAKSSFKSPRLATGSSSSSLLSYFSYKQKDKL</sequence>
<evidence type="ECO:0000259" key="17">
    <source>
        <dbReference type="SMART" id="SM00485"/>
    </source>
</evidence>
<dbReference type="GO" id="GO:0035312">
    <property type="term" value="F:5'-3' DNA exonuclease activity"/>
    <property type="evidence" value="ECO:0007669"/>
    <property type="project" value="UniProtKB-UniRule"/>
</dbReference>
<dbReference type="Gene3D" id="1.10.150.20">
    <property type="entry name" value="5' to 3' exonuclease, C-terminal subdomain"/>
    <property type="match status" value="1"/>
</dbReference>
<comment type="function">
    <text evidence="14">5'-&gt;3' double-stranded DNA exonuclease which may also possess a cryptic 3'-&gt;5' double-stranded DNA exonuclease activity. Functions in DNA mismatch repair.</text>
</comment>
<dbReference type="GO" id="GO:0006298">
    <property type="term" value="P:mismatch repair"/>
    <property type="evidence" value="ECO:0007669"/>
    <property type="project" value="TreeGrafter"/>
</dbReference>
<evidence type="ECO:0000313" key="19">
    <source>
        <dbReference type="Proteomes" id="UP000007879"/>
    </source>
</evidence>
<dbReference type="PANTHER" id="PTHR11081">
    <property type="entry name" value="FLAP ENDONUCLEASE FAMILY MEMBER"/>
    <property type="match status" value="1"/>
</dbReference>
<dbReference type="FunFam" id="3.40.50.1010:FF:000002">
    <property type="entry name" value="Exonuclease 1, putative"/>
    <property type="match status" value="1"/>
</dbReference>
<dbReference type="InterPro" id="IPR029060">
    <property type="entry name" value="PIN-like_dom_sf"/>
</dbReference>
<dbReference type="InterPro" id="IPR044752">
    <property type="entry name" value="PIN-like_EXO1"/>
</dbReference>
<feature type="compositionally biased region" description="Acidic residues" evidence="15">
    <location>
        <begin position="508"/>
        <end position="529"/>
    </location>
</feature>
<dbReference type="InParanoid" id="A0A1X7V4T2"/>
<evidence type="ECO:0000256" key="11">
    <source>
        <dbReference type="ARBA" id="ARBA00023204"/>
    </source>
</evidence>
<dbReference type="InterPro" id="IPR008918">
    <property type="entry name" value="HhH2"/>
</dbReference>